<organism evidence="1 2">
    <name type="scientific">Deinococcus aerolatus</name>
    <dbReference type="NCBI Taxonomy" id="522487"/>
    <lineage>
        <taxon>Bacteria</taxon>
        <taxon>Thermotogati</taxon>
        <taxon>Deinococcota</taxon>
        <taxon>Deinococci</taxon>
        <taxon>Deinococcales</taxon>
        <taxon>Deinococcaceae</taxon>
        <taxon>Deinococcus</taxon>
    </lineage>
</organism>
<dbReference type="InterPro" id="IPR010921">
    <property type="entry name" value="Trp_repressor/repl_initiator"/>
</dbReference>
<name>A0ABQ2GCZ8_9DEIO</name>
<accession>A0ABQ2GCZ8</accession>
<proteinExistence type="predicted"/>
<reference evidence="2" key="1">
    <citation type="journal article" date="2019" name="Int. J. Syst. Evol. Microbiol.">
        <title>The Global Catalogue of Microorganisms (GCM) 10K type strain sequencing project: providing services to taxonomists for standard genome sequencing and annotation.</title>
        <authorList>
            <consortium name="The Broad Institute Genomics Platform"/>
            <consortium name="The Broad Institute Genome Sequencing Center for Infectious Disease"/>
            <person name="Wu L."/>
            <person name="Ma J."/>
        </authorList>
    </citation>
    <scope>NUCLEOTIDE SEQUENCE [LARGE SCALE GENOMIC DNA]</scope>
    <source>
        <strain evidence="2">JCM 15442</strain>
    </source>
</reference>
<dbReference type="SUPFAM" id="SSF48295">
    <property type="entry name" value="TrpR-like"/>
    <property type="match status" value="1"/>
</dbReference>
<dbReference type="Proteomes" id="UP000639973">
    <property type="component" value="Unassembled WGS sequence"/>
</dbReference>
<evidence type="ECO:0008006" key="3">
    <source>
        <dbReference type="Google" id="ProtNLM"/>
    </source>
</evidence>
<keyword evidence="2" id="KW-1185">Reference proteome</keyword>
<evidence type="ECO:0000313" key="2">
    <source>
        <dbReference type="Proteomes" id="UP000639973"/>
    </source>
</evidence>
<sequence>MPGGNHSGDFKLKLVDESNAGRHTSAQLCHKHSRAPSLIHRWRKEADARGSDAPLQKRHQIIMVARHAYSTVTVRRLCDLHRVGQAWSVLQLGREPLDQ</sequence>
<comment type="caution">
    <text evidence="1">The sequence shown here is derived from an EMBL/GenBank/DDBJ whole genome shotgun (WGS) entry which is preliminary data.</text>
</comment>
<evidence type="ECO:0000313" key="1">
    <source>
        <dbReference type="EMBL" id="GGL87689.1"/>
    </source>
</evidence>
<dbReference type="EMBL" id="BMOL01000013">
    <property type="protein sequence ID" value="GGL87689.1"/>
    <property type="molecule type" value="Genomic_DNA"/>
</dbReference>
<dbReference type="RefSeq" id="WP_188972917.1">
    <property type="nucleotide sequence ID" value="NZ_BMOL01000013.1"/>
</dbReference>
<gene>
    <name evidence="1" type="ORF">GCM10010840_27090</name>
</gene>
<protein>
    <recommendedName>
        <fullName evidence="3">Transposase</fullName>
    </recommendedName>
</protein>